<reference evidence="2" key="1">
    <citation type="submission" date="2020-11" db="EMBL/GenBank/DDBJ databases">
        <title>Sequencing the genomes of 1000 actinobacteria strains.</title>
        <authorList>
            <person name="Klenk H.-P."/>
        </authorList>
    </citation>
    <scope>NUCLEOTIDE SEQUENCE</scope>
    <source>
        <strain evidence="2">DSM 45356</strain>
    </source>
</reference>
<dbReference type="Gene3D" id="2.160.20.80">
    <property type="entry name" value="E3 ubiquitin-protein ligase SopA"/>
    <property type="match status" value="1"/>
</dbReference>
<sequence length="436" mass="45484">MMFARKKSAGPSAPRLSFGVQLALWLGLAVVVAAGTTWLLWFTSGSPDLSAVPLEAKDRLDLVKVALTVTGGVGAVVALVVAYRKQRFGEVDSVRENTKLFNERYTKACEQLGSDKSAVRLGGVYAMAGLADDWAAGRQTCIDVLCSYLRMPYTPPVDPDAASAAETTVDADGVAELDAWTVRRDSALAERQVRHTIIRTITTRLRDTAAVSWQGHDLDFSGATFDGGDFRKATFSGGLVDFQGAMFAPGFVNFQGATFTGGTVDFSGAKFSGGDVNFTHAWFSGGEVRFIGATFASGHVHFSSAMFAGGQVGFNGAAFSGSVVAFSGATFLGGDVTFQFATFSSGLVGFHGAAFLGGGSVRFSTATFSGGLVAFHGATFTGADVGFLGSTFTGGSVDLSRPHRYDVPPIFSLDMGTPGVILLPPSPADRAAVPSP</sequence>
<keyword evidence="3" id="KW-1185">Reference proteome</keyword>
<organism evidence="2 3">
    <name type="scientific">Longispora fulva</name>
    <dbReference type="NCBI Taxonomy" id="619741"/>
    <lineage>
        <taxon>Bacteria</taxon>
        <taxon>Bacillati</taxon>
        <taxon>Actinomycetota</taxon>
        <taxon>Actinomycetes</taxon>
        <taxon>Micromonosporales</taxon>
        <taxon>Micromonosporaceae</taxon>
        <taxon>Longispora</taxon>
    </lineage>
</organism>
<evidence type="ECO:0000313" key="2">
    <source>
        <dbReference type="EMBL" id="MBG6136339.1"/>
    </source>
</evidence>
<keyword evidence="1" id="KW-0472">Membrane</keyword>
<keyword evidence="1" id="KW-0812">Transmembrane</keyword>
<evidence type="ECO:0000313" key="3">
    <source>
        <dbReference type="Proteomes" id="UP000622552"/>
    </source>
</evidence>
<proteinExistence type="predicted"/>
<name>A0A8J7KIX0_9ACTN</name>
<dbReference type="RefSeq" id="WP_197003329.1">
    <property type="nucleotide sequence ID" value="NZ_BONS01000043.1"/>
</dbReference>
<dbReference type="InterPro" id="IPR001646">
    <property type="entry name" value="5peptide_repeat"/>
</dbReference>
<protein>
    <submittedName>
        <fullName evidence="2">Uncharacterized protein YjbI with pentapeptide repeats</fullName>
    </submittedName>
</protein>
<dbReference type="EMBL" id="JADOUF010000001">
    <property type="protein sequence ID" value="MBG6136339.1"/>
    <property type="molecule type" value="Genomic_DNA"/>
</dbReference>
<feature type="transmembrane region" description="Helical" evidence="1">
    <location>
        <begin position="62"/>
        <end position="83"/>
    </location>
</feature>
<keyword evidence="1" id="KW-1133">Transmembrane helix</keyword>
<gene>
    <name evidence="2" type="ORF">IW245_002533</name>
</gene>
<evidence type="ECO:0000256" key="1">
    <source>
        <dbReference type="SAM" id="Phobius"/>
    </source>
</evidence>
<dbReference type="AlphaFoldDB" id="A0A8J7KIX0"/>
<feature type="transmembrane region" description="Helical" evidence="1">
    <location>
        <begin position="20"/>
        <end position="42"/>
    </location>
</feature>
<dbReference type="Proteomes" id="UP000622552">
    <property type="component" value="Unassembled WGS sequence"/>
</dbReference>
<accession>A0A8J7KIX0</accession>
<comment type="caution">
    <text evidence="2">The sequence shown here is derived from an EMBL/GenBank/DDBJ whole genome shotgun (WGS) entry which is preliminary data.</text>
</comment>
<dbReference type="Pfam" id="PF13576">
    <property type="entry name" value="Pentapeptide_3"/>
    <property type="match status" value="1"/>
</dbReference>